<dbReference type="InterPro" id="IPR003838">
    <property type="entry name" value="ABC3_permease_C"/>
</dbReference>
<dbReference type="RefSeq" id="WP_184254162.1">
    <property type="nucleotide sequence ID" value="NZ_JACHIO010000005.1"/>
</dbReference>
<gene>
    <name evidence="10" type="ORF">HDF15_001537</name>
</gene>
<keyword evidence="2" id="KW-1003">Cell membrane</keyword>
<evidence type="ECO:0000256" key="2">
    <source>
        <dbReference type="ARBA" id="ARBA00022475"/>
    </source>
</evidence>
<keyword evidence="5 7" id="KW-0472">Membrane</keyword>
<reference evidence="10 11" key="1">
    <citation type="submission" date="2020-08" db="EMBL/GenBank/DDBJ databases">
        <title>Genomic Encyclopedia of Type Strains, Phase IV (KMG-V): Genome sequencing to study the core and pangenomes of soil and plant-associated prokaryotes.</title>
        <authorList>
            <person name="Whitman W."/>
        </authorList>
    </citation>
    <scope>NUCLEOTIDE SEQUENCE [LARGE SCALE GENOMIC DNA]</scope>
    <source>
        <strain evidence="10 11">X5P3</strain>
    </source>
</reference>
<feature type="transmembrane region" description="Helical" evidence="7">
    <location>
        <begin position="311"/>
        <end position="332"/>
    </location>
</feature>
<comment type="subcellular location">
    <subcellularLocation>
        <location evidence="1">Cell membrane</location>
        <topology evidence="1">Multi-pass membrane protein</topology>
    </subcellularLocation>
</comment>
<evidence type="ECO:0000259" key="8">
    <source>
        <dbReference type="Pfam" id="PF02687"/>
    </source>
</evidence>
<evidence type="ECO:0000256" key="5">
    <source>
        <dbReference type="ARBA" id="ARBA00023136"/>
    </source>
</evidence>
<evidence type="ECO:0000259" key="9">
    <source>
        <dbReference type="Pfam" id="PF12704"/>
    </source>
</evidence>
<comment type="similarity">
    <text evidence="6">Belongs to the ABC-4 integral membrane protein family.</text>
</comment>
<dbReference type="InterPro" id="IPR025857">
    <property type="entry name" value="MacB_PCD"/>
</dbReference>
<feature type="transmembrane region" description="Helical" evidence="7">
    <location>
        <begin position="367"/>
        <end position="389"/>
    </location>
</feature>
<feature type="domain" description="MacB-like periplasmic core" evidence="9">
    <location>
        <begin position="58"/>
        <end position="282"/>
    </location>
</feature>
<proteinExistence type="inferred from homology"/>
<dbReference type="Pfam" id="PF02687">
    <property type="entry name" value="FtsX"/>
    <property type="match status" value="1"/>
</dbReference>
<evidence type="ECO:0000313" key="11">
    <source>
        <dbReference type="Proteomes" id="UP000584867"/>
    </source>
</evidence>
<organism evidence="10 11">
    <name type="scientific">Granulicella mallensis</name>
    <dbReference type="NCBI Taxonomy" id="940614"/>
    <lineage>
        <taxon>Bacteria</taxon>
        <taxon>Pseudomonadati</taxon>
        <taxon>Acidobacteriota</taxon>
        <taxon>Terriglobia</taxon>
        <taxon>Terriglobales</taxon>
        <taxon>Acidobacteriaceae</taxon>
        <taxon>Granulicella</taxon>
    </lineage>
</organism>
<keyword evidence="3 7" id="KW-0812">Transmembrane</keyword>
<keyword evidence="4 7" id="KW-1133">Transmembrane helix</keyword>
<evidence type="ECO:0000256" key="3">
    <source>
        <dbReference type="ARBA" id="ARBA00022692"/>
    </source>
</evidence>
<dbReference type="Proteomes" id="UP000584867">
    <property type="component" value="Unassembled WGS sequence"/>
</dbReference>
<accession>A0A7W8E8X0</accession>
<feature type="transmembrane region" description="Helical" evidence="7">
    <location>
        <begin position="57"/>
        <end position="78"/>
    </location>
</feature>
<dbReference type="GO" id="GO:0005886">
    <property type="term" value="C:plasma membrane"/>
    <property type="evidence" value="ECO:0007669"/>
    <property type="project" value="UniProtKB-SubCell"/>
</dbReference>
<dbReference type="AlphaFoldDB" id="A0A7W8E8X0"/>
<feature type="transmembrane region" description="Helical" evidence="7">
    <location>
        <begin position="395"/>
        <end position="418"/>
    </location>
</feature>
<evidence type="ECO:0000256" key="6">
    <source>
        <dbReference type="ARBA" id="ARBA00038076"/>
    </source>
</evidence>
<sequence length="438" mass="47153">MSTSITNSANETNEAARLRKRASSSFDKTLRSARSTIAFRETVNLAIDSFRASKTRFLLTMLGMVIGSASIVLVYTVGNTGKDFALNTISGLGPNKVEMQYSGGITMGPDNVSTPDYMTREDMQAVRSEVPGIVASSPMLEYHDNIAVGNGITKEAMLLGVSPQYKEVRNLKVKAGRFFDDQDALSHAKVAVIVGPMARELYGSYADAVGHTISIRGIPFTIIGVFMESTDTFGTSEISEHTLLVPYEVARYFTGSDELKEIFFSMKTSGEVEPAAARITQIIHGRHYPTSEYKAQTLTDILVTMRKIANMLTIVLFLGSAITLIVSGVGIMNSMLANVQSRIREIGIRKAMGATSREIRLQFLTEAVFLSLGGGIIGTVLGLALPLSVGFFTDFAIPVSAWSAVIALATSVGVGVIFGTLPANRAAKLDPVATLKYE</sequence>
<dbReference type="PANTHER" id="PTHR30572:SF4">
    <property type="entry name" value="ABC TRANSPORTER PERMEASE YTRF"/>
    <property type="match status" value="1"/>
</dbReference>
<dbReference type="GO" id="GO:0022857">
    <property type="term" value="F:transmembrane transporter activity"/>
    <property type="evidence" value="ECO:0007669"/>
    <property type="project" value="TreeGrafter"/>
</dbReference>
<protein>
    <submittedName>
        <fullName evidence="10">Putative ABC transport system permease protein</fullName>
    </submittedName>
</protein>
<comment type="caution">
    <text evidence="10">The sequence shown here is derived from an EMBL/GenBank/DDBJ whole genome shotgun (WGS) entry which is preliminary data.</text>
</comment>
<evidence type="ECO:0000256" key="4">
    <source>
        <dbReference type="ARBA" id="ARBA00022989"/>
    </source>
</evidence>
<feature type="domain" description="ABC3 transporter permease C-terminal" evidence="8">
    <location>
        <begin position="319"/>
        <end position="431"/>
    </location>
</feature>
<dbReference type="Pfam" id="PF12704">
    <property type="entry name" value="MacB_PCD"/>
    <property type="match status" value="1"/>
</dbReference>
<dbReference type="EMBL" id="JACHIO010000005">
    <property type="protein sequence ID" value="MBB5063197.1"/>
    <property type="molecule type" value="Genomic_DNA"/>
</dbReference>
<dbReference type="InterPro" id="IPR050250">
    <property type="entry name" value="Macrolide_Exporter_MacB"/>
</dbReference>
<dbReference type="PANTHER" id="PTHR30572">
    <property type="entry name" value="MEMBRANE COMPONENT OF TRANSPORTER-RELATED"/>
    <property type="match status" value="1"/>
</dbReference>
<evidence type="ECO:0000313" key="10">
    <source>
        <dbReference type="EMBL" id="MBB5063197.1"/>
    </source>
</evidence>
<name>A0A7W8E8X0_9BACT</name>
<evidence type="ECO:0000256" key="1">
    <source>
        <dbReference type="ARBA" id="ARBA00004651"/>
    </source>
</evidence>
<evidence type="ECO:0000256" key="7">
    <source>
        <dbReference type="SAM" id="Phobius"/>
    </source>
</evidence>